<dbReference type="EMBL" id="JBHLTW010000042">
    <property type="protein sequence ID" value="MFC0596532.1"/>
    <property type="molecule type" value="Genomic_DNA"/>
</dbReference>
<protein>
    <submittedName>
        <fullName evidence="2">CoA-binding protein</fullName>
    </submittedName>
</protein>
<gene>
    <name evidence="2" type="ORF">ACFFFP_10220</name>
</gene>
<evidence type="ECO:0000313" key="3">
    <source>
        <dbReference type="Proteomes" id="UP001589830"/>
    </source>
</evidence>
<proteinExistence type="predicted"/>
<dbReference type="PANTHER" id="PTHR33303">
    <property type="entry name" value="CYTOPLASMIC PROTEIN-RELATED"/>
    <property type="match status" value="1"/>
</dbReference>
<evidence type="ECO:0000259" key="1">
    <source>
        <dbReference type="SMART" id="SM00881"/>
    </source>
</evidence>
<dbReference type="SUPFAM" id="SSF51735">
    <property type="entry name" value="NAD(P)-binding Rossmann-fold domains"/>
    <property type="match status" value="1"/>
</dbReference>
<dbReference type="PANTHER" id="PTHR33303:SF2">
    <property type="entry name" value="COA-BINDING DOMAIN-CONTAINING PROTEIN"/>
    <property type="match status" value="1"/>
</dbReference>
<dbReference type="RefSeq" id="WP_188847310.1">
    <property type="nucleotide sequence ID" value="NZ_BMPJ01000011.1"/>
</dbReference>
<sequence length="140" mass="15661">MEDQELKRLLSEARTIAVLGAHKDPGRPAHYVPKYLWEQGYRILPVNPRFAGEELFGAKVVAGLKDLTEPVDILDVFRPPSALMDHLPEVLALRPGLVWLQSGITHPAFEKALEEAGIPVVADRCLMVEHKRLFRGPIPL</sequence>
<accession>A0ABV6Q4M0</accession>
<dbReference type="SMART" id="SM00881">
    <property type="entry name" value="CoA_binding"/>
    <property type="match status" value="1"/>
</dbReference>
<dbReference type="Gene3D" id="3.40.50.720">
    <property type="entry name" value="NAD(P)-binding Rossmann-like Domain"/>
    <property type="match status" value="1"/>
</dbReference>
<dbReference type="InterPro" id="IPR036291">
    <property type="entry name" value="NAD(P)-bd_dom_sf"/>
</dbReference>
<evidence type="ECO:0000313" key="2">
    <source>
        <dbReference type="EMBL" id="MFC0596532.1"/>
    </source>
</evidence>
<comment type="caution">
    <text evidence="2">The sequence shown here is derived from an EMBL/GenBank/DDBJ whole genome shotgun (WGS) entry which is preliminary data.</text>
</comment>
<organism evidence="2 3">
    <name type="scientific">Thermus composti</name>
    <dbReference type="NCBI Taxonomy" id="532059"/>
    <lineage>
        <taxon>Bacteria</taxon>
        <taxon>Thermotogati</taxon>
        <taxon>Deinococcota</taxon>
        <taxon>Deinococci</taxon>
        <taxon>Thermales</taxon>
        <taxon>Thermaceae</taxon>
        <taxon>Thermus</taxon>
    </lineage>
</organism>
<dbReference type="Proteomes" id="UP001589830">
    <property type="component" value="Unassembled WGS sequence"/>
</dbReference>
<dbReference type="Pfam" id="PF13380">
    <property type="entry name" value="CoA_binding_2"/>
    <property type="match status" value="1"/>
</dbReference>
<feature type="domain" description="CoA-binding" evidence="1">
    <location>
        <begin position="9"/>
        <end position="104"/>
    </location>
</feature>
<keyword evidence="3" id="KW-1185">Reference proteome</keyword>
<dbReference type="InterPro" id="IPR003781">
    <property type="entry name" value="CoA-bd"/>
</dbReference>
<name>A0ABV6Q4M0_9DEIN</name>
<reference evidence="2 3" key="1">
    <citation type="submission" date="2024-09" db="EMBL/GenBank/DDBJ databases">
        <authorList>
            <person name="Sun Q."/>
            <person name="Mori K."/>
        </authorList>
    </citation>
    <scope>NUCLEOTIDE SEQUENCE [LARGE SCALE GENOMIC DNA]</scope>
    <source>
        <strain evidence="2 3">NCAIM B.02340</strain>
    </source>
</reference>